<keyword evidence="6" id="KW-1185">Reference proteome</keyword>
<dbReference type="EMBL" id="JASNVK010000012">
    <property type="protein sequence ID" value="MDK4301138.1"/>
    <property type="molecule type" value="Genomic_DNA"/>
</dbReference>
<dbReference type="Proteomes" id="UP001226160">
    <property type="component" value="Unassembled WGS sequence"/>
</dbReference>
<accession>A0AAP4FBJ6</accession>
<dbReference type="AlphaFoldDB" id="A0AAP4FBJ6"/>
<dbReference type="InterPro" id="IPR002711">
    <property type="entry name" value="HNH"/>
</dbReference>
<feature type="domain" description="HNH nuclease" evidence="2">
    <location>
        <begin position="315"/>
        <end position="367"/>
    </location>
</feature>
<evidence type="ECO:0000313" key="4">
    <source>
        <dbReference type="EMBL" id="MDK4326936.1"/>
    </source>
</evidence>
<dbReference type="EMBL" id="JASNVP010000011">
    <property type="protein sequence ID" value="MDK4326936.1"/>
    <property type="molecule type" value="Genomic_DNA"/>
</dbReference>
<proteinExistence type="predicted"/>
<dbReference type="CDD" id="cd00085">
    <property type="entry name" value="HNHc"/>
    <property type="match status" value="1"/>
</dbReference>
<dbReference type="Proteomes" id="UP001243856">
    <property type="component" value="Unassembled WGS sequence"/>
</dbReference>
<feature type="region of interest" description="Disordered" evidence="1">
    <location>
        <begin position="502"/>
        <end position="528"/>
    </location>
</feature>
<keyword evidence="4" id="KW-0378">Hydrolase</keyword>
<feature type="compositionally biased region" description="Basic and acidic residues" evidence="1">
    <location>
        <begin position="503"/>
        <end position="528"/>
    </location>
</feature>
<feature type="region of interest" description="Disordered" evidence="1">
    <location>
        <begin position="1"/>
        <end position="20"/>
    </location>
</feature>
<name>A0AAP4FBJ6_9CORY</name>
<feature type="compositionally biased region" description="Basic and acidic residues" evidence="1">
    <location>
        <begin position="425"/>
        <end position="458"/>
    </location>
</feature>
<protein>
    <submittedName>
        <fullName evidence="4">HNH endonuclease signature motif containing protein</fullName>
    </submittedName>
</protein>
<evidence type="ECO:0000313" key="3">
    <source>
        <dbReference type="EMBL" id="MDK4301138.1"/>
    </source>
</evidence>
<gene>
    <name evidence="3" type="ORF">QPX45_07790</name>
    <name evidence="4" type="ORF">QPX54_10540</name>
</gene>
<organism evidence="4 5">
    <name type="scientific">Corynebacterium propinquum</name>
    <dbReference type="NCBI Taxonomy" id="43769"/>
    <lineage>
        <taxon>Bacteria</taxon>
        <taxon>Bacillati</taxon>
        <taxon>Actinomycetota</taxon>
        <taxon>Actinomycetes</taxon>
        <taxon>Mycobacteriales</taxon>
        <taxon>Corynebacteriaceae</taxon>
        <taxon>Corynebacterium</taxon>
    </lineage>
</organism>
<dbReference type="Pfam" id="PF01844">
    <property type="entry name" value="HNH"/>
    <property type="match status" value="1"/>
</dbReference>
<comment type="caution">
    <text evidence="4">The sequence shown here is derived from an EMBL/GenBank/DDBJ whole genome shotgun (WGS) entry which is preliminary data.</text>
</comment>
<dbReference type="GO" id="GO:0004519">
    <property type="term" value="F:endonuclease activity"/>
    <property type="evidence" value="ECO:0007669"/>
    <property type="project" value="UniProtKB-KW"/>
</dbReference>
<evidence type="ECO:0000313" key="5">
    <source>
        <dbReference type="Proteomes" id="UP001226160"/>
    </source>
</evidence>
<dbReference type="InterPro" id="IPR003615">
    <property type="entry name" value="HNH_nuc"/>
</dbReference>
<sequence length="549" mass="61025">MDSNHSDDHNNKLDGDDLDDDVAALPRFPEPFYSHCNPDNQQALVGLELRRQEFYFWDGLIDTNYGDVDELFTGLIADTGLSPYRVEQLVHAFVRMRELPKLYELATRMWHIDLERWISIDRAMDKAGDADASLYRHIDAMLVKYLYPKKPGQVMPTKNAIARRISKEIEALDSTVADKPRQADRKDFEHSDIPISQRSGDNARSFRFDTDVATSATIDARIRAHAKDTGLSMRDATVELLLGTSGPKVSLQCYRASDIPGAPVFVSTDTATATGAGYEVVFGKQAEDLASRATKIVDVDDALTFQVASYVATSAMRAAVVGRDGTCRYPGCSKPAATSQLDHVIEYDEGGPTTPANLVVLCQHHHNIKTDRRVRPIFEPASGTVVWLFADGSWSSTEANGPLAKSQRKWVCTVADQVARYRQERREQAQADKIRQEKHDADRMAKMREHDTRRKTEQAQDPAHNGKPSRKTYFGVDVGAGAGSGFGAVSGPIIDPFEAAQESTHRQYRNEKQKTWLEPLGPERIDDHIVDKEKAVGRTTGSASGEPSF</sequence>
<reference evidence="4 6" key="1">
    <citation type="submission" date="2023-05" db="EMBL/GenBank/DDBJ databases">
        <title>Metabolic capabilities are highly conserved among human nasal-associated Corynebacterium species in pangenomic analyses.</title>
        <authorList>
            <person name="Tran T.H."/>
            <person name="Roberts A.Q."/>
            <person name="Escapa I.F."/>
            <person name="Gao W."/>
            <person name="Conlan S."/>
            <person name="Kong H."/>
            <person name="Segre J.A."/>
            <person name="Kelly M.S."/>
            <person name="Lemon K.P."/>
        </authorList>
    </citation>
    <scope>NUCLEOTIDE SEQUENCE</scope>
    <source>
        <strain evidence="4">KPL2654</strain>
        <strain evidence="3 6">KPL2811</strain>
    </source>
</reference>
<evidence type="ECO:0000256" key="1">
    <source>
        <dbReference type="SAM" id="MobiDB-lite"/>
    </source>
</evidence>
<evidence type="ECO:0000313" key="6">
    <source>
        <dbReference type="Proteomes" id="UP001243856"/>
    </source>
</evidence>
<evidence type="ECO:0000259" key="2">
    <source>
        <dbReference type="SMART" id="SM00507"/>
    </source>
</evidence>
<keyword evidence="4" id="KW-0540">Nuclease</keyword>
<dbReference type="GO" id="GO:0003676">
    <property type="term" value="F:nucleic acid binding"/>
    <property type="evidence" value="ECO:0007669"/>
    <property type="project" value="InterPro"/>
</dbReference>
<dbReference type="SMART" id="SM00507">
    <property type="entry name" value="HNHc"/>
    <property type="match status" value="1"/>
</dbReference>
<dbReference type="RefSeq" id="WP_144736187.1">
    <property type="nucleotide sequence ID" value="NZ_CP100363.1"/>
</dbReference>
<dbReference type="GO" id="GO:0008270">
    <property type="term" value="F:zinc ion binding"/>
    <property type="evidence" value="ECO:0007669"/>
    <property type="project" value="InterPro"/>
</dbReference>
<dbReference type="Gene3D" id="1.10.30.50">
    <property type="match status" value="1"/>
</dbReference>
<feature type="region of interest" description="Disordered" evidence="1">
    <location>
        <begin position="425"/>
        <end position="472"/>
    </location>
</feature>
<feature type="region of interest" description="Disordered" evidence="1">
    <location>
        <begin position="176"/>
        <end position="200"/>
    </location>
</feature>
<feature type="compositionally biased region" description="Basic and acidic residues" evidence="1">
    <location>
        <begin position="176"/>
        <end position="192"/>
    </location>
</feature>
<keyword evidence="4" id="KW-0255">Endonuclease</keyword>
<feature type="compositionally biased region" description="Basic and acidic residues" evidence="1">
    <location>
        <begin position="1"/>
        <end position="15"/>
    </location>
</feature>